<sequence length="563" mass="62254">MPGTGSKETPSFSGHAGDLLDFFTQFEDLANSCSLTSSQQCCAVLWYIDSATKWLWISLPKYNNADYDAFKARVLDEYPGAEKGMQFTYHNLERIVLAHVESDISTETELMEFSCQFRPVATWLLQLEDPKKFDHMEHPNFEKVIKAGCIVLANDRFNIDKNDPVTLRLCSVHDSSAPPSDDKSTPSCPYNNEDKYHHTSDACQEVRTKTVHFDESKALIDEVNELSCCISHLDVHDSAYAKCYAHLLCLSTATAEIWPPPAGARPRTTPVTVSCVEDSILDRYLAYPDGSCIHHHHGTGLLCTTIDKCYGNMLPVQPTTSDVLLSPSTFKHDPPPHISLTTYAVNNPDSATYIFQCMPVVENNTVIMEVEEEVDICAMTRSKAKAKESSSVEREKGDSAQKEGMGNPCECTPNDSAAASSLDKRVPAYTYESKAINPAITKQTFSKILNVIVPSITVGDLLAISSDIRKEAVNYAHTQCIPSLAATNELSVCPPLIEYSTPLCELKVTVNGVHEEIALLDDGSEIVVICEDIWKASQAVINSNIKLRMQTANGSIQHMPDRR</sequence>
<proteinExistence type="predicted"/>
<organism evidence="2 3">
    <name type="scientific">Scleroderma citrinum Foug A</name>
    <dbReference type="NCBI Taxonomy" id="1036808"/>
    <lineage>
        <taxon>Eukaryota</taxon>
        <taxon>Fungi</taxon>
        <taxon>Dikarya</taxon>
        <taxon>Basidiomycota</taxon>
        <taxon>Agaricomycotina</taxon>
        <taxon>Agaricomycetes</taxon>
        <taxon>Agaricomycetidae</taxon>
        <taxon>Boletales</taxon>
        <taxon>Sclerodermatineae</taxon>
        <taxon>Sclerodermataceae</taxon>
        <taxon>Scleroderma</taxon>
    </lineage>
</organism>
<dbReference type="Proteomes" id="UP000053989">
    <property type="component" value="Unassembled WGS sequence"/>
</dbReference>
<reference evidence="2 3" key="1">
    <citation type="submission" date="2014-04" db="EMBL/GenBank/DDBJ databases">
        <authorList>
            <consortium name="DOE Joint Genome Institute"/>
            <person name="Kuo A."/>
            <person name="Kohler A."/>
            <person name="Nagy L.G."/>
            <person name="Floudas D."/>
            <person name="Copeland A."/>
            <person name="Barry K.W."/>
            <person name="Cichocki N."/>
            <person name="Veneault-Fourrey C."/>
            <person name="LaButti K."/>
            <person name="Lindquist E.A."/>
            <person name="Lipzen A."/>
            <person name="Lundell T."/>
            <person name="Morin E."/>
            <person name="Murat C."/>
            <person name="Sun H."/>
            <person name="Tunlid A."/>
            <person name="Henrissat B."/>
            <person name="Grigoriev I.V."/>
            <person name="Hibbett D.S."/>
            <person name="Martin F."/>
            <person name="Nordberg H.P."/>
            <person name="Cantor M.N."/>
            <person name="Hua S.X."/>
        </authorList>
    </citation>
    <scope>NUCLEOTIDE SEQUENCE [LARGE SCALE GENOMIC DNA]</scope>
    <source>
        <strain evidence="2 3">Foug A</strain>
    </source>
</reference>
<dbReference type="AlphaFoldDB" id="A0A0C2YR37"/>
<evidence type="ECO:0000256" key="1">
    <source>
        <dbReference type="SAM" id="MobiDB-lite"/>
    </source>
</evidence>
<name>A0A0C2YR37_9AGAM</name>
<evidence type="ECO:0000313" key="2">
    <source>
        <dbReference type="EMBL" id="KIM52198.1"/>
    </source>
</evidence>
<feature type="region of interest" description="Disordered" evidence="1">
    <location>
        <begin position="387"/>
        <end position="418"/>
    </location>
</feature>
<gene>
    <name evidence="2" type="ORF">SCLCIDRAFT_32849</name>
</gene>
<dbReference type="STRING" id="1036808.A0A0C2YR37"/>
<dbReference type="InParanoid" id="A0A0C2YR37"/>
<dbReference type="EMBL" id="KN822220">
    <property type="protein sequence ID" value="KIM52198.1"/>
    <property type="molecule type" value="Genomic_DNA"/>
</dbReference>
<reference evidence="3" key="2">
    <citation type="submission" date="2015-01" db="EMBL/GenBank/DDBJ databases">
        <title>Evolutionary Origins and Diversification of the Mycorrhizal Mutualists.</title>
        <authorList>
            <consortium name="DOE Joint Genome Institute"/>
            <consortium name="Mycorrhizal Genomics Consortium"/>
            <person name="Kohler A."/>
            <person name="Kuo A."/>
            <person name="Nagy L.G."/>
            <person name="Floudas D."/>
            <person name="Copeland A."/>
            <person name="Barry K.W."/>
            <person name="Cichocki N."/>
            <person name="Veneault-Fourrey C."/>
            <person name="LaButti K."/>
            <person name="Lindquist E.A."/>
            <person name="Lipzen A."/>
            <person name="Lundell T."/>
            <person name="Morin E."/>
            <person name="Murat C."/>
            <person name="Riley R."/>
            <person name="Ohm R."/>
            <person name="Sun H."/>
            <person name="Tunlid A."/>
            <person name="Henrissat B."/>
            <person name="Grigoriev I.V."/>
            <person name="Hibbett D.S."/>
            <person name="Martin F."/>
        </authorList>
    </citation>
    <scope>NUCLEOTIDE SEQUENCE [LARGE SCALE GENOMIC DNA]</scope>
    <source>
        <strain evidence="3">Foug A</strain>
    </source>
</reference>
<dbReference type="HOGENOM" id="CLU_484103_0_0_1"/>
<accession>A0A0C2YR37</accession>
<keyword evidence="3" id="KW-1185">Reference proteome</keyword>
<feature type="compositionally biased region" description="Basic and acidic residues" evidence="1">
    <location>
        <begin position="387"/>
        <end position="401"/>
    </location>
</feature>
<dbReference type="OrthoDB" id="3257444at2759"/>
<protein>
    <submittedName>
        <fullName evidence="2">Uncharacterized protein</fullName>
    </submittedName>
</protein>
<evidence type="ECO:0000313" key="3">
    <source>
        <dbReference type="Proteomes" id="UP000053989"/>
    </source>
</evidence>